<name>A0A1L3NJE3_CLOSG</name>
<dbReference type="SUPFAM" id="SSF46785">
    <property type="entry name" value="Winged helix' DNA-binding domain"/>
    <property type="match status" value="1"/>
</dbReference>
<keyword evidence="2" id="KW-0238">DNA-binding</keyword>
<dbReference type="InterPro" id="IPR011711">
    <property type="entry name" value="GntR_C"/>
</dbReference>
<dbReference type="PROSITE" id="PS50949">
    <property type="entry name" value="HTH_GNTR"/>
    <property type="match status" value="1"/>
</dbReference>
<evidence type="ECO:0000313" key="6">
    <source>
        <dbReference type="Proteomes" id="UP000182204"/>
    </source>
</evidence>
<evidence type="ECO:0000259" key="4">
    <source>
        <dbReference type="PROSITE" id="PS50949"/>
    </source>
</evidence>
<dbReference type="CDD" id="cd07377">
    <property type="entry name" value="WHTH_GntR"/>
    <property type="match status" value="1"/>
</dbReference>
<keyword evidence="3" id="KW-0804">Transcription</keyword>
<dbReference type="SMART" id="SM00895">
    <property type="entry name" value="FCD"/>
    <property type="match status" value="1"/>
</dbReference>
<evidence type="ECO:0000256" key="2">
    <source>
        <dbReference type="ARBA" id="ARBA00023125"/>
    </source>
</evidence>
<reference evidence="5 6" key="1">
    <citation type="submission" date="2015-11" db="EMBL/GenBank/DDBJ databases">
        <authorList>
            <person name="Hill K.K."/>
            <person name="Shirey T.B."/>
            <person name="Raphael B."/>
            <person name="Daligault H.E."/>
            <person name="Davenport K.W."/>
            <person name="Bruce D.C."/>
            <person name="Foley B.T."/>
            <person name="Johnson S.L."/>
        </authorList>
    </citation>
    <scope>NUCLEOTIDE SEQUENCE [LARGE SCALE GENOMIC DNA]</scope>
    <source>
        <strain evidence="5 6">CDC_1632</strain>
    </source>
</reference>
<dbReference type="GO" id="GO:0003700">
    <property type="term" value="F:DNA-binding transcription factor activity"/>
    <property type="evidence" value="ECO:0007669"/>
    <property type="project" value="InterPro"/>
</dbReference>
<dbReference type="eggNOG" id="COG2186">
    <property type="taxonomic scope" value="Bacteria"/>
</dbReference>
<dbReference type="GO" id="GO:0003677">
    <property type="term" value="F:DNA binding"/>
    <property type="evidence" value="ECO:0007669"/>
    <property type="project" value="UniProtKB-KW"/>
</dbReference>
<dbReference type="InterPro" id="IPR036390">
    <property type="entry name" value="WH_DNA-bd_sf"/>
</dbReference>
<dbReference type="InterPro" id="IPR036388">
    <property type="entry name" value="WH-like_DNA-bd_sf"/>
</dbReference>
<dbReference type="Proteomes" id="UP000182204">
    <property type="component" value="Chromosome"/>
</dbReference>
<evidence type="ECO:0000313" key="5">
    <source>
        <dbReference type="EMBL" id="APH16234.1"/>
    </source>
</evidence>
<accession>A0A1L3NJE3</accession>
<dbReference type="RefSeq" id="WP_072587168.1">
    <property type="nucleotide sequence ID" value="NZ_CP013243.1"/>
</dbReference>
<dbReference type="SUPFAM" id="SSF48008">
    <property type="entry name" value="GntR ligand-binding domain-like"/>
    <property type="match status" value="1"/>
</dbReference>
<dbReference type="InterPro" id="IPR000524">
    <property type="entry name" value="Tscrpt_reg_HTH_GntR"/>
</dbReference>
<dbReference type="AlphaFoldDB" id="A0A1L3NJE3"/>
<keyword evidence="1" id="KW-0805">Transcription regulation</keyword>
<dbReference type="Gene3D" id="1.20.120.530">
    <property type="entry name" value="GntR ligand-binding domain-like"/>
    <property type="match status" value="1"/>
</dbReference>
<dbReference type="InterPro" id="IPR008920">
    <property type="entry name" value="TF_FadR/GntR_C"/>
</dbReference>
<dbReference type="EMBL" id="CP013243">
    <property type="protein sequence ID" value="APH16234.1"/>
    <property type="molecule type" value="Genomic_DNA"/>
</dbReference>
<dbReference type="Gene3D" id="1.10.10.10">
    <property type="entry name" value="Winged helix-like DNA-binding domain superfamily/Winged helix DNA-binding domain"/>
    <property type="match status" value="1"/>
</dbReference>
<feature type="domain" description="HTH gntR-type" evidence="4">
    <location>
        <begin position="9"/>
        <end position="77"/>
    </location>
</feature>
<sequence length="229" mass="25997">MAIQKINRSTLVGQVTAQIESMIESGLWKVGEKIPAEPELMNKFDVSRNTLREAIQSLVHVGMLETRQGIGTIVKSNSNLGMALEKKIQKSDLLETLEVRLALEREAAQLAAERRDAEDLKQIENCLKKCKIAAENNDSLQFIKMDIDFHKSIVQATHNKMFIELYEHITDSLQNSVDKVMEIKNTTRFESEIHYSLLEAIKTGDMQLAVESVNEYLNKAKEALYTMIN</sequence>
<dbReference type="PANTHER" id="PTHR43537">
    <property type="entry name" value="TRANSCRIPTIONAL REGULATOR, GNTR FAMILY"/>
    <property type="match status" value="1"/>
</dbReference>
<dbReference type="PANTHER" id="PTHR43537:SF47">
    <property type="entry name" value="REGULATORY PROTEIN GNTR HTH"/>
    <property type="match status" value="1"/>
</dbReference>
<evidence type="ECO:0000256" key="1">
    <source>
        <dbReference type="ARBA" id="ARBA00023015"/>
    </source>
</evidence>
<proteinExistence type="predicted"/>
<dbReference type="Pfam" id="PF00392">
    <property type="entry name" value="GntR"/>
    <property type="match status" value="1"/>
</dbReference>
<dbReference type="PRINTS" id="PR00035">
    <property type="entry name" value="HTHGNTR"/>
</dbReference>
<gene>
    <name evidence="5" type="ORF">NPD5_4147</name>
</gene>
<dbReference type="SMART" id="SM00345">
    <property type="entry name" value="HTH_GNTR"/>
    <property type="match status" value="1"/>
</dbReference>
<protein>
    <submittedName>
        <fullName evidence="5">Bacterial regulatory s, gntR family protein</fullName>
    </submittedName>
</protein>
<evidence type="ECO:0000256" key="3">
    <source>
        <dbReference type="ARBA" id="ARBA00023163"/>
    </source>
</evidence>
<dbReference type="Pfam" id="PF07729">
    <property type="entry name" value="FCD"/>
    <property type="match status" value="1"/>
</dbReference>
<organism evidence="5 6">
    <name type="scientific">Clostridium sporogenes</name>
    <dbReference type="NCBI Taxonomy" id="1509"/>
    <lineage>
        <taxon>Bacteria</taxon>
        <taxon>Bacillati</taxon>
        <taxon>Bacillota</taxon>
        <taxon>Clostridia</taxon>
        <taxon>Eubacteriales</taxon>
        <taxon>Clostridiaceae</taxon>
        <taxon>Clostridium</taxon>
    </lineage>
</organism>